<keyword evidence="2" id="KW-0805">Transcription regulation</keyword>
<comment type="caution">
    <text evidence="6">The sequence shown here is derived from an EMBL/GenBank/DDBJ whole genome shotgun (WGS) entry which is preliminary data.</text>
</comment>
<gene>
    <name evidence="5" type="ORF">GOP47_0019590</name>
    <name evidence="6" type="ORF">GOP47_0020252</name>
</gene>
<evidence type="ECO:0000313" key="7">
    <source>
        <dbReference type="Proteomes" id="UP000886520"/>
    </source>
</evidence>
<protein>
    <submittedName>
        <fullName evidence="6">Uncharacterized protein</fullName>
    </submittedName>
</protein>
<feature type="compositionally biased region" description="Polar residues" evidence="4">
    <location>
        <begin position="248"/>
        <end position="257"/>
    </location>
</feature>
<dbReference type="InterPro" id="IPR040356">
    <property type="entry name" value="SPEAR"/>
</dbReference>
<sequence length="579" mass="64293">MLDRDPNADQPPEPSLSRPRSRSRKPKNAPKKHPQRGLGVAQLEKLRLEEQSKQQEAACLASLQQQNLHHQSHYIHFQQKNQQAPYLHYQHQKFLQPHHQSQNSPHCLPRQIKHVEPSYEKFSFAEPHFPLPPVQLNVVQNSLFPLATLANRGQTRTLPLLLPLHQLPADDEPSTSPMSQVHDLCSPATTHLRPSSAESRLSPLLTCASSASLVEKSWLNHLYDREPNIEKDSSSTDLSSARCDENGSKMQSQDQSVPNCGNAAIANFHGETGSLHLSMGKLFMQSDGCSAPITDSCLRSQPDRVFDVHSSPRTQLESPPVAIVSVGIQMKELSSFQNMSLCPTWCPVDKVVNRKRSWACTQELSRQAEAFIGVDLNTSFDEMESELTEQDPNITLPFTIRNDWNFSSGNSSEKFNESRCKGLVSDKSCSQCDFTKVDRPFSDACASAAAFLSLHKQSINPAAREVEAPGDFLTLGPSSSSIRNIPFRSGGCGNHPVSRSSASPWYSQQIILEQVRSSCLSSASKTVNSDAMPLQPSFVHTPLQRKVGFSDFFACDKMEALLQDSSTDESLDLELRLSI</sequence>
<reference evidence="6" key="1">
    <citation type="submission" date="2021-01" db="EMBL/GenBank/DDBJ databases">
        <title>Adiantum capillus-veneris genome.</title>
        <authorList>
            <person name="Fang Y."/>
            <person name="Liao Q."/>
        </authorList>
    </citation>
    <scope>NUCLEOTIDE SEQUENCE</scope>
    <source>
        <strain evidence="6">H3</strain>
        <tissue evidence="6">Leaf</tissue>
    </source>
</reference>
<dbReference type="GO" id="GO:0003700">
    <property type="term" value="F:DNA-binding transcription factor activity"/>
    <property type="evidence" value="ECO:0007669"/>
    <property type="project" value="InterPro"/>
</dbReference>
<keyword evidence="7" id="KW-1185">Reference proteome</keyword>
<evidence type="ECO:0000313" key="5">
    <source>
        <dbReference type="EMBL" id="KAI5064895.1"/>
    </source>
</evidence>
<evidence type="ECO:0000256" key="3">
    <source>
        <dbReference type="ARBA" id="ARBA00023163"/>
    </source>
</evidence>
<dbReference type="EMBL" id="JABFUD020000019">
    <property type="protein sequence ID" value="KAI5064895.1"/>
    <property type="molecule type" value="Genomic_DNA"/>
</dbReference>
<keyword evidence="3" id="KW-0804">Transcription</keyword>
<organism evidence="6 7">
    <name type="scientific">Adiantum capillus-veneris</name>
    <name type="common">Maidenhair fern</name>
    <dbReference type="NCBI Taxonomy" id="13818"/>
    <lineage>
        <taxon>Eukaryota</taxon>
        <taxon>Viridiplantae</taxon>
        <taxon>Streptophyta</taxon>
        <taxon>Embryophyta</taxon>
        <taxon>Tracheophyta</taxon>
        <taxon>Polypodiopsida</taxon>
        <taxon>Polypodiidae</taxon>
        <taxon>Polypodiales</taxon>
        <taxon>Pteridineae</taxon>
        <taxon>Pteridaceae</taxon>
        <taxon>Vittarioideae</taxon>
        <taxon>Adiantum</taxon>
    </lineage>
</organism>
<evidence type="ECO:0000256" key="1">
    <source>
        <dbReference type="ARBA" id="ARBA00022491"/>
    </source>
</evidence>
<proteinExistence type="predicted"/>
<evidence type="ECO:0000256" key="4">
    <source>
        <dbReference type="SAM" id="MobiDB-lite"/>
    </source>
</evidence>
<dbReference type="Proteomes" id="UP000886520">
    <property type="component" value="Chromosome 19"/>
</dbReference>
<evidence type="ECO:0000256" key="2">
    <source>
        <dbReference type="ARBA" id="ARBA00023015"/>
    </source>
</evidence>
<dbReference type="PANTHER" id="PTHR33388">
    <property type="entry name" value="OS01G0212500 PROTEIN"/>
    <property type="match status" value="1"/>
</dbReference>
<name>A0A9D4Z9D5_ADICA</name>
<feature type="region of interest" description="Disordered" evidence="4">
    <location>
        <begin position="229"/>
        <end position="257"/>
    </location>
</feature>
<dbReference type="EMBL" id="JABFUD020000019">
    <property type="protein sequence ID" value="KAI5065557.1"/>
    <property type="molecule type" value="Genomic_DNA"/>
</dbReference>
<dbReference type="PANTHER" id="PTHR33388:SF2">
    <property type="entry name" value="PROTEIN SPOROCYTELESS"/>
    <property type="match status" value="1"/>
</dbReference>
<feature type="region of interest" description="Disordered" evidence="4">
    <location>
        <begin position="1"/>
        <end position="41"/>
    </location>
</feature>
<accession>A0A9D4Z9D5</accession>
<evidence type="ECO:0000313" key="6">
    <source>
        <dbReference type="EMBL" id="KAI5065557.1"/>
    </source>
</evidence>
<dbReference type="OrthoDB" id="1926221at2759"/>
<keyword evidence="1" id="KW-0678">Repressor</keyword>
<dbReference type="AlphaFoldDB" id="A0A9D4Z9D5"/>
<feature type="compositionally biased region" description="Basic residues" evidence="4">
    <location>
        <begin position="19"/>
        <end position="35"/>
    </location>
</feature>